<evidence type="ECO:0000256" key="10">
    <source>
        <dbReference type="ARBA" id="ARBA00023242"/>
    </source>
</evidence>
<dbReference type="GO" id="GO:0008270">
    <property type="term" value="F:zinc ion binding"/>
    <property type="evidence" value="ECO:0007669"/>
    <property type="project" value="UniProtKB-KW"/>
</dbReference>
<dbReference type="CDD" id="cd19175">
    <property type="entry name" value="SET_ASHR3-like"/>
    <property type="match status" value="1"/>
</dbReference>
<dbReference type="Gene3D" id="3.30.40.10">
    <property type="entry name" value="Zinc/RING finger domain, C3HC4 (zinc finger)"/>
    <property type="match status" value="1"/>
</dbReference>
<keyword evidence="4" id="KW-0489">Methyltransferase</keyword>
<dbReference type="InterPro" id="IPR013083">
    <property type="entry name" value="Znf_RING/FYVE/PHD"/>
</dbReference>
<name>A0AAV2CQV8_9ROSI</name>
<evidence type="ECO:0000256" key="2">
    <source>
        <dbReference type="ARBA" id="ARBA00004286"/>
    </source>
</evidence>
<keyword evidence="10" id="KW-0539">Nucleus</keyword>
<dbReference type="InterPro" id="IPR050777">
    <property type="entry name" value="SET2_Histone-Lys_MeTrsfase"/>
</dbReference>
<feature type="domain" description="SET" evidence="11">
    <location>
        <begin position="347"/>
        <end position="464"/>
    </location>
</feature>
<evidence type="ECO:0000313" key="15">
    <source>
        <dbReference type="Proteomes" id="UP001497516"/>
    </source>
</evidence>
<feature type="domain" description="AWS" evidence="13">
    <location>
        <begin position="304"/>
        <end position="347"/>
    </location>
</feature>
<evidence type="ECO:0000256" key="9">
    <source>
        <dbReference type="ARBA" id="ARBA00022833"/>
    </source>
</evidence>
<evidence type="ECO:0000256" key="3">
    <source>
        <dbReference type="ARBA" id="ARBA00022454"/>
    </source>
</evidence>
<reference evidence="14 15" key="1">
    <citation type="submission" date="2024-04" db="EMBL/GenBank/DDBJ databases">
        <authorList>
            <person name="Fracassetti M."/>
        </authorList>
    </citation>
    <scope>NUCLEOTIDE SEQUENCE [LARGE SCALE GENOMIC DNA]</scope>
</reference>
<dbReference type="PROSITE" id="PS50280">
    <property type="entry name" value="SET"/>
    <property type="match status" value="1"/>
</dbReference>
<dbReference type="GO" id="GO:0042054">
    <property type="term" value="F:histone methyltransferase activity"/>
    <property type="evidence" value="ECO:0007669"/>
    <property type="project" value="InterPro"/>
</dbReference>
<evidence type="ECO:0000256" key="8">
    <source>
        <dbReference type="ARBA" id="ARBA00022771"/>
    </source>
</evidence>
<dbReference type="AlphaFoldDB" id="A0AAV2CQV8"/>
<dbReference type="SMART" id="SM00508">
    <property type="entry name" value="PostSET"/>
    <property type="match status" value="1"/>
</dbReference>
<evidence type="ECO:0000256" key="5">
    <source>
        <dbReference type="ARBA" id="ARBA00022679"/>
    </source>
</evidence>
<evidence type="ECO:0000313" key="14">
    <source>
        <dbReference type="EMBL" id="CAL1358624.1"/>
    </source>
</evidence>
<evidence type="ECO:0000256" key="6">
    <source>
        <dbReference type="ARBA" id="ARBA00022691"/>
    </source>
</evidence>
<dbReference type="Pfam" id="PF22908">
    <property type="entry name" value="PHD_NSD"/>
    <property type="match status" value="1"/>
</dbReference>
<evidence type="ECO:0008006" key="16">
    <source>
        <dbReference type="Google" id="ProtNLM"/>
    </source>
</evidence>
<keyword evidence="8" id="KW-0863">Zinc-finger</keyword>
<accession>A0AAV2CQV8</accession>
<dbReference type="GO" id="GO:0032259">
    <property type="term" value="P:methylation"/>
    <property type="evidence" value="ECO:0007669"/>
    <property type="project" value="UniProtKB-KW"/>
</dbReference>
<dbReference type="InterPro" id="IPR006560">
    <property type="entry name" value="AWS_dom"/>
</dbReference>
<dbReference type="InterPro" id="IPR001214">
    <property type="entry name" value="SET_dom"/>
</dbReference>
<dbReference type="InterPro" id="IPR025787">
    <property type="entry name" value="Hist-Lys_N-MeTrfase_SET2_plant"/>
</dbReference>
<dbReference type="Pfam" id="PF00856">
    <property type="entry name" value="SET"/>
    <property type="match status" value="1"/>
</dbReference>
<evidence type="ECO:0000259" key="11">
    <source>
        <dbReference type="PROSITE" id="PS50280"/>
    </source>
</evidence>
<sequence length="517" mass="58656">MPDLGNASLVRTHCSTLKSLPSSSSVPSPSPLDGELEGSYPVKAIVNGCDWNLNLGLPSRKKRCNGGLIKVLRRCRGGVPDRAKKGCGAKCLEDYVSDWVHKKMESGASKSSCYLPFLGGGERMVVCRVCRLCIDPGDELATCSVRNCSGVYHSQCVKETFKVSNVKKFKCPQHECFVCSQRLQWRCVQCLNASHDKCAPWPHTVIHLINQPGRAICWRHPDDWRLDRHPNDWRLDKKNERHLVPASDIEEIFLRLPLPYVEEEFKIDLTWKGLMENKLEPPPFVHIRRNIYMVKKKRDGAAGYDNGCTNCGPICCENCVCRVQCISCSKSCRCSENCTNRPFRKDKKIRIVKTELCGWGVMAAEPINKGDFVIEYIGEVISDALCEQRLWDMKYRGVQNFYMCEIRKNFTIDATYKGNTSRFLNHSCDPNCLLEKWQVEGETRVGIFAARSIDVGEPLTYDYRFVQFGPEVKCYCGASNCQGFLGTKRKVTTELNVELNIYWGAKRRRSLAAIVAI</sequence>
<dbReference type="GO" id="GO:0005634">
    <property type="term" value="C:nucleus"/>
    <property type="evidence" value="ECO:0007669"/>
    <property type="project" value="UniProtKB-SubCell"/>
</dbReference>
<evidence type="ECO:0000259" key="12">
    <source>
        <dbReference type="PROSITE" id="PS50868"/>
    </source>
</evidence>
<dbReference type="Gene3D" id="2.170.270.10">
    <property type="entry name" value="SET domain"/>
    <property type="match status" value="1"/>
</dbReference>
<dbReference type="PROSITE" id="PS51578">
    <property type="entry name" value="SAM_MT43_SET2_2"/>
    <property type="match status" value="1"/>
</dbReference>
<evidence type="ECO:0000256" key="1">
    <source>
        <dbReference type="ARBA" id="ARBA00004123"/>
    </source>
</evidence>
<evidence type="ECO:0000256" key="4">
    <source>
        <dbReference type="ARBA" id="ARBA00022603"/>
    </source>
</evidence>
<proteinExistence type="predicted"/>
<keyword evidence="7" id="KW-0479">Metal-binding</keyword>
<dbReference type="SUPFAM" id="SSF82199">
    <property type="entry name" value="SET domain"/>
    <property type="match status" value="1"/>
</dbReference>
<dbReference type="InterPro" id="IPR047893">
    <property type="entry name" value="ASHR3-like_SET"/>
</dbReference>
<dbReference type="PANTHER" id="PTHR22884">
    <property type="entry name" value="SET DOMAIN PROTEINS"/>
    <property type="match status" value="1"/>
</dbReference>
<dbReference type="SMART" id="SM00249">
    <property type="entry name" value="PHD"/>
    <property type="match status" value="1"/>
</dbReference>
<dbReference type="InterPro" id="IPR055198">
    <property type="entry name" value="NSD_PHD"/>
</dbReference>
<dbReference type="SMART" id="SM00317">
    <property type="entry name" value="SET"/>
    <property type="match status" value="1"/>
</dbReference>
<dbReference type="InterPro" id="IPR003616">
    <property type="entry name" value="Post-SET_dom"/>
</dbReference>
<organism evidence="14 15">
    <name type="scientific">Linum trigynum</name>
    <dbReference type="NCBI Taxonomy" id="586398"/>
    <lineage>
        <taxon>Eukaryota</taxon>
        <taxon>Viridiplantae</taxon>
        <taxon>Streptophyta</taxon>
        <taxon>Embryophyta</taxon>
        <taxon>Tracheophyta</taxon>
        <taxon>Spermatophyta</taxon>
        <taxon>Magnoliopsida</taxon>
        <taxon>eudicotyledons</taxon>
        <taxon>Gunneridae</taxon>
        <taxon>Pentapetalae</taxon>
        <taxon>rosids</taxon>
        <taxon>fabids</taxon>
        <taxon>Malpighiales</taxon>
        <taxon>Linaceae</taxon>
        <taxon>Linum</taxon>
    </lineage>
</organism>
<evidence type="ECO:0000259" key="13">
    <source>
        <dbReference type="PROSITE" id="PS51215"/>
    </source>
</evidence>
<feature type="domain" description="Post-SET" evidence="12">
    <location>
        <begin position="470"/>
        <end position="486"/>
    </location>
</feature>
<dbReference type="FunFam" id="2.170.270.10:FF:000043">
    <property type="entry name" value="Histone-lysine N-methyltransferase"/>
    <property type="match status" value="1"/>
</dbReference>
<keyword evidence="5" id="KW-0808">Transferase</keyword>
<dbReference type="PROSITE" id="PS51215">
    <property type="entry name" value="AWS"/>
    <property type="match status" value="1"/>
</dbReference>
<gene>
    <name evidence="14" type="ORF">LTRI10_LOCUS6169</name>
</gene>
<evidence type="ECO:0000256" key="7">
    <source>
        <dbReference type="ARBA" id="ARBA00022723"/>
    </source>
</evidence>
<protein>
    <recommendedName>
        <fullName evidence="16">Histone-lysine N-methyltransferase ASHR3</fullName>
    </recommendedName>
</protein>
<dbReference type="PROSITE" id="PS50868">
    <property type="entry name" value="POST_SET"/>
    <property type="match status" value="1"/>
</dbReference>
<keyword evidence="3" id="KW-0158">Chromosome</keyword>
<keyword evidence="15" id="KW-1185">Reference proteome</keyword>
<dbReference type="EMBL" id="OZ034814">
    <property type="protein sequence ID" value="CAL1358624.1"/>
    <property type="molecule type" value="Genomic_DNA"/>
</dbReference>
<keyword evidence="6" id="KW-0949">S-adenosyl-L-methionine</keyword>
<dbReference type="GO" id="GO:0005694">
    <property type="term" value="C:chromosome"/>
    <property type="evidence" value="ECO:0007669"/>
    <property type="project" value="UniProtKB-SubCell"/>
</dbReference>
<keyword evidence="9" id="KW-0862">Zinc</keyword>
<comment type="subcellular location">
    <subcellularLocation>
        <location evidence="2">Chromosome</location>
    </subcellularLocation>
    <subcellularLocation>
        <location evidence="1">Nucleus</location>
    </subcellularLocation>
</comment>
<dbReference type="InterPro" id="IPR046341">
    <property type="entry name" value="SET_dom_sf"/>
</dbReference>
<dbReference type="InterPro" id="IPR001965">
    <property type="entry name" value="Znf_PHD"/>
</dbReference>
<dbReference type="Proteomes" id="UP001497516">
    <property type="component" value="Chromosome 10"/>
</dbReference>